<feature type="binding site" evidence="9">
    <location>
        <position position="133"/>
    </location>
    <ligand>
        <name>substrate</name>
    </ligand>
</feature>
<evidence type="ECO:0000256" key="2">
    <source>
        <dbReference type="ARBA" id="ARBA00008989"/>
    </source>
</evidence>
<gene>
    <name evidence="10" type="ORF">SAMN02982917_4202</name>
</gene>
<dbReference type="PIRSF" id="PIRSF004532">
    <property type="entry name" value="GlpX"/>
    <property type="match status" value="1"/>
</dbReference>
<evidence type="ECO:0000256" key="4">
    <source>
        <dbReference type="ARBA" id="ARBA00022801"/>
    </source>
</evidence>
<evidence type="ECO:0000256" key="6">
    <source>
        <dbReference type="ARBA" id="ARBA00023277"/>
    </source>
</evidence>
<evidence type="ECO:0000256" key="3">
    <source>
        <dbReference type="ARBA" id="ARBA00022723"/>
    </source>
</evidence>
<organism evidence="10 11">
    <name type="scientific">Azospirillum oryzae</name>
    <dbReference type="NCBI Taxonomy" id="286727"/>
    <lineage>
        <taxon>Bacteria</taxon>
        <taxon>Pseudomonadati</taxon>
        <taxon>Pseudomonadota</taxon>
        <taxon>Alphaproteobacteria</taxon>
        <taxon>Rhodospirillales</taxon>
        <taxon>Azospirillaceae</taxon>
        <taxon>Azospirillum</taxon>
    </lineage>
</organism>
<sequence>MSTPSTHVDLSHMDRNLALEAVRVTEAAALSASLLMGRGDEKLADQAAVDAMRQALNTLYIDGTVVIGEGERDEAPMLYIGEKVGAGIGSGPKVDIALDPLEGTTICATGGPNSLAVIAMAEEGGFLNAPDVYMDKIAVGAGLPDNIVDLDETPANNLKALAKAKGTEVQELLVCILNRPRHAELIARVREAGARIMLINDGDVSGVIATSQAGTGVDMYVGSGGAPEGVLAAAALRCIGGQFQGRLLFRNDDEKARAAKWGVTDLDKKYSLHELARGNVMFAATGVTDGAMLKGVRRFPGGAYTHSVIMRSKSGTVRYIEAHHNLSRKVSVK</sequence>
<dbReference type="Proteomes" id="UP000192936">
    <property type="component" value="Unassembled WGS sequence"/>
</dbReference>
<dbReference type="GO" id="GO:0005829">
    <property type="term" value="C:cytosol"/>
    <property type="evidence" value="ECO:0007669"/>
    <property type="project" value="TreeGrafter"/>
</dbReference>
<dbReference type="GO" id="GO:0006071">
    <property type="term" value="P:glycerol metabolic process"/>
    <property type="evidence" value="ECO:0007669"/>
    <property type="project" value="InterPro"/>
</dbReference>
<dbReference type="GO" id="GO:0006094">
    <property type="term" value="P:gluconeogenesis"/>
    <property type="evidence" value="ECO:0007669"/>
    <property type="project" value="InterPro"/>
</dbReference>
<reference evidence="10 11" key="1">
    <citation type="submission" date="2017-04" db="EMBL/GenBank/DDBJ databases">
        <authorList>
            <person name="Afonso C.L."/>
            <person name="Miller P.J."/>
            <person name="Scott M.A."/>
            <person name="Spackman E."/>
            <person name="Goraichik I."/>
            <person name="Dimitrov K.M."/>
            <person name="Suarez D.L."/>
            <person name="Swayne D.E."/>
        </authorList>
    </citation>
    <scope>NUCLEOTIDE SEQUENCE [LARGE SCALE GENOMIC DNA]</scope>
    <source>
        <strain evidence="10 11">A2P</strain>
    </source>
</reference>
<comment type="catalytic activity">
    <reaction evidence="1">
        <text>beta-D-fructose 1,6-bisphosphate + H2O = beta-D-fructose 6-phosphate + phosphate</text>
        <dbReference type="Rhea" id="RHEA:11064"/>
        <dbReference type="ChEBI" id="CHEBI:15377"/>
        <dbReference type="ChEBI" id="CHEBI:32966"/>
        <dbReference type="ChEBI" id="CHEBI:43474"/>
        <dbReference type="ChEBI" id="CHEBI:57634"/>
        <dbReference type="EC" id="3.1.3.11"/>
    </reaction>
</comment>
<dbReference type="GO" id="GO:0030388">
    <property type="term" value="P:fructose 1,6-bisphosphate metabolic process"/>
    <property type="evidence" value="ECO:0007669"/>
    <property type="project" value="TreeGrafter"/>
</dbReference>
<keyword evidence="5 8" id="KW-0464">Manganese</keyword>
<accession>A0A1X7GPK2</accession>
<feature type="binding site" evidence="9">
    <location>
        <begin position="179"/>
        <end position="181"/>
    </location>
    <ligand>
        <name>substrate</name>
    </ligand>
</feature>
<feature type="binding site" evidence="9">
    <location>
        <begin position="201"/>
        <end position="203"/>
    </location>
    <ligand>
        <name>substrate</name>
    </ligand>
</feature>
<protein>
    <recommendedName>
        <fullName evidence="7">Fructose-1,6-bisphosphatase</fullName>
    </recommendedName>
</protein>
<evidence type="ECO:0000313" key="10">
    <source>
        <dbReference type="EMBL" id="SMF72712.1"/>
    </source>
</evidence>
<dbReference type="GO" id="GO:0042132">
    <property type="term" value="F:fructose 1,6-bisphosphate 1-phosphatase activity"/>
    <property type="evidence" value="ECO:0007669"/>
    <property type="project" value="UniProtKB-EC"/>
</dbReference>
<dbReference type="STRING" id="286727.SAMN02982917_4202"/>
<dbReference type="EMBL" id="FXAK01000007">
    <property type="protein sequence ID" value="SMF72712.1"/>
    <property type="molecule type" value="Genomic_DNA"/>
</dbReference>
<dbReference type="FunFam" id="3.40.190.90:FF:000001">
    <property type="entry name" value="Fructose-1,6-bisphosphatase"/>
    <property type="match status" value="1"/>
</dbReference>
<feature type="binding site" evidence="8">
    <location>
        <position position="99"/>
    </location>
    <ligand>
        <name>Mn(2+)</name>
        <dbReference type="ChEBI" id="CHEBI:29035"/>
        <label>2</label>
    </ligand>
</feature>
<feature type="binding site" evidence="8">
    <location>
        <position position="45"/>
    </location>
    <ligand>
        <name>Mn(2+)</name>
        <dbReference type="ChEBI" id="CHEBI:29035"/>
        <label>1</label>
    </ligand>
</feature>
<dbReference type="SUPFAM" id="SSF56655">
    <property type="entry name" value="Carbohydrate phosphatase"/>
    <property type="match status" value="1"/>
</dbReference>
<dbReference type="GO" id="GO:0030145">
    <property type="term" value="F:manganese ion binding"/>
    <property type="evidence" value="ECO:0007669"/>
    <property type="project" value="UniProtKB-ARBA"/>
</dbReference>
<name>A0A1X7GPK2_9PROT</name>
<feature type="binding site" evidence="8">
    <location>
        <position position="228"/>
    </location>
    <ligand>
        <name>Mn(2+)</name>
        <dbReference type="ChEBI" id="CHEBI:29035"/>
        <label>2</label>
    </ligand>
</feature>
<dbReference type="Pfam" id="PF03320">
    <property type="entry name" value="FBPase_glpX"/>
    <property type="match status" value="1"/>
</dbReference>
<keyword evidence="4" id="KW-0378">Hydrolase</keyword>
<evidence type="ECO:0000256" key="7">
    <source>
        <dbReference type="PIRNR" id="PIRNR004532"/>
    </source>
</evidence>
<dbReference type="PANTHER" id="PTHR30447">
    <property type="entry name" value="FRUCTOSE-1,6-BISPHOSPHATASE CLASS 2"/>
    <property type="match status" value="1"/>
</dbReference>
<comment type="similarity">
    <text evidence="2 7">Belongs to the FBPase class 2 family.</text>
</comment>
<feature type="binding site" evidence="9">
    <location>
        <position position="225"/>
    </location>
    <ligand>
        <name>substrate</name>
    </ligand>
</feature>
<keyword evidence="3 8" id="KW-0479">Metal-binding</keyword>
<dbReference type="Gene3D" id="3.40.190.90">
    <property type="match status" value="1"/>
</dbReference>
<dbReference type="AlphaFoldDB" id="A0A1X7GPK2"/>
<comment type="cofactor">
    <cofactor evidence="8">
        <name>Mn(2+)</name>
        <dbReference type="ChEBI" id="CHEBI:29035"/>
    </cofactor>
</comment>
<dbReference type="RefSeq" id="WP_244560761.1">
    <property type="nucleotide sequence ID" value="NZ_FXAK01000007.1"/>
</dbReference>
<proteinExistence type="inferred from homology"/>
<evidence type="ECO:0000256" key="9">
    <source>
        <dbReference type="PIRSR" id="PIRSR004532-2"/>
    </source>
</evidence>
<feature type="binding site" evidence="8">
    <location>
        <position position="102"/>
    </location>
    <ligand>
        <name>Mn(2+)</name>
        <dbReference type="ChEBI" id="CHEBI:29035"/>
        <label>2</label>
    </ligand>
</feature>
<evidence type="ECO:0000256" key="5">
    <source>
        <dbReference type="ARBA" id="ARBA00023211"/>
    </source>
</evidence>
<dbReference type="NCBIfam" id="TIGR00330">
    <property type="entry name" value="glpX"/>
    <property type="match status" value="1"/>
</dbReference>
<feature type="binding site" evidence="9">
    <location>
        <begin position="102"/>
        <end position="104"/>
    </location>
    <ligand>
        <name>substrate</name>
    </ligand>
</feature>
<keyword evidence="6 7" id="KW-0119">Carbohydrate metabolism</keyword>
<evidence type="ECO:0000256" key="8">
    <source>
        <dbReference type="PIRSR" id="PIRSR004532-1"/>
    </source>
</evidence>
<feature type="binding site" evidence="8">
    <location>
        <position position="69"/>
    </location>
    <ligand>
        <name>Mn(2+)</name>
        <dbReference type="ChEBI" id="CHEBI:29035"/>
        <label>1</label>
    </ligand>
</feature>
<dbReference type="InterPro" id="IPR004464">
    <property type="entry name" value="FBPase_class-2/SBPase"/>
</dbReference>
<dbReference type="CDD" id="cd01516">
    <property type="entry name" value="FBPase_glpX"/>
    <property type="match status" value="1"/>
</dbReference>
<evidence type="ECO:0000256" key="1">
    <source>
        <dbReference type="ARBA" id="ARBA00001273"/>
    </source>
</evidence>
<dbReference type="PANTHER" id="PTHR30447:SF0">
    <property type="entry name" value="FRUCTOSE-1,6-BISPHOSPHATASE 1 CLASS 2-RELATED"/>
    <property type="match status" value="1"/>
</dbReference>
<evidence type="ECO:0000313" key="11">
    <source>
        <dbReference type="Proteomes" id="UP000192936"/>
    </source>
</evidence>
<dbReference type="Gene3D" id="3.30.540.10">
    <property type="entry name" value="Fructose-1,6-Bisphosphatase, subunit A, domain 1"/>
    <property type="match status" value="1"/>
</dbReference>